<evidence type="ECO:0000256" key="1">
    <source>
        <dbReference type="ARBA" id="ARBA00022801"/>
    </source>
</evidence>
<dbReference type="EMBL" id="ACYE01000373">
    <property type="protein sequence ID" value="EFE38789.1"/>
    <property type="molecule type" value="Genomic_DNA"/>
</dbReference>
<comment type="caution">
    <text evidence="4">The sequence shown here is derived from an EMBL/GenBank/DDBJ whole genome shotgun (WGS) entry which is preliminary data.</text>
</comment>
<dbReference type="GO" id="GO:0016787">
    <property type="term" value="F:hydrolase activity"/>
    <property type="evidence" value="ECO:0007669"/>
    <property type="project" value="UniProtKB-KW"/>
</dbReference>
<feature type="domain" description="Alpha/beta hydrolase fold-3" evidence="3">
    <location>
        <begin position="139"/>
        <end position="355"/>
    </location>
</feature>
<reference evidence="5" key="1">
    <citation type="journal article" date="2011" name="Genome Biol.">
        <title>Comparative and functional genomics provide insights into the pathogenicity of dermatophytic fungi.</title>
        <authorList>
            <person name="Burmester A."/>
            <person name="Shelest E."/>
            <person name="Gloeckner G."/>
            <person name="Heddergott C."/>
            <person name="Schindler S."/>
            <person name="Staib P."/>
            <person name="Heidel A."/>
            <person name="Felder M."/>
            <person name="Petzold A."/>
            <person name="Szafranski K."/>
            <person name="Feuermann M."/>
            <person name="Pedruzzi I."/>
            <person name="Priebe S."/>
            <person name="Groth M."/>
            <person name="Winkler R."/>
            <person name="Li W."/>
            <person name="Kniemeyer O."/>
            <person name="Schroeckh V."/>
            <person name="Hertweck C."/>
            <person name="Hube B."/>
            <person name="White T.C."/>
            <person name="Platzer M."/>
            <person name="Guthke R."/>
            <person name="Heitman J."/>
            <person name="Woestemeyer J."/>
            <person name="Zipfel P.F."/>
            <person name="Monod M."/>
            <person name="Brakhage A.A."/>
        </authorList>
    </citation>
    <scope>NUCLEOTIDE SEQUENCE [LARGE SCALE GENOMIC DNA]</scope>
    <source>
        <strain evidence="5">HKI 0517</strain>
    </source>
</reference>
<feature type="transmembrane region" description="Helical" evidence="2">
    <location>
        <begin position="44"/>
        <end position="64"/>
    </location>
</feature>
<keyword evidence="5" id="KW-1185">Reference proteome</keyword>
<dbReference type="InterPro" id="IPR050300">
    <property type="entry name" value="GDXG_lipolytic_enzyme"/>
</dbReference>
<dbReference type="KEGG" id="tve:TRV_06514"/>
<feature type="non-terminal residue" evidence="4">
    <location>
        <position position="1"/>
    </location>
</feature>
<dbReference type="OrthoDB" id="2152029at2759"/>
<feature type="transmembrane region" description="Helical" evidence="2">
    <location>
        <begin position="138"/>
        <end position="158"/>
    </location>
</feature>
<dbReference type="GeneID" id="9577909"/>
<dbReference type="Proteomes" id="UP000008383">
    <property type="component" value="Unassembled WGS sequence"/>
</dbReference>
<gene>
    <name evidence="4" type="ORF">TRV_06514</name>
</gene>
<evidence type="ECO:0000313" key="5">
    <source>
        <dbReference type="Proteomes" id="UP000008383"/>
    </source>
</evidence>
<dbReference type="InterPro" id="IPR013094">
    <property type="entry name" value="AB_hydrolase_3"/>
</dbReference>
<keyword evidence="2" id="KW-0472">Membrane</keyword>
<dbReference type="InterPro" id="IPR029058">
    <property type="entry name" value="AB_hydrolase_fold"/>
</dbReference>
<name>D4DH59_TRIVH</name>
<sequence length="384" mass="42581">SIEVLDSIRSIKYHNTSPAIMAAEKALVPVNSPVKLTVREKLDLLRAGLGLLATGIAAAVTGLVRQQDGARSYRTHIRHAVVRRFLWRMSIRQLHFIYPSTAQNYETFSKKRRLKPDTVQLEHGAQGHWIGKKDAKNVVVYFHGGGFALPAYLAYFQLYADMLKKLNAAGKDVAFFFLSYTLTPEGVYPTQLRQAVEALRYITVETGREPQNVLIGGDSAGGNLTLGVLSHLSHPHEAIKPLELSGPLGGAFTMAPWVSMDKDYPSYTSNAKKDYLSMKSGEYWGKAYIGDGKLDNYIQANQAPVEWWKDVKTKALLVFIGGDDVLVDAVGQFVDKNKSAIPNLKYVVCEGEPHVGPIFNRIMGAKKETGMGSTLRLWLMEKLP</sequence>
<keyword evidence="2" id="KW-1133">Transmembrane helix</keyword>
<keyword evidence="2" id="KW-0812">Transmembrane</keyword>
<dbReference type="AlphaFoldDB" id="D4DH59"/>
<evidence type="ECO:0000256" key="2">
    <source>
        <dbReference type="SAM" id="Phobius"/>
    </source>
</evidence>
<dbReference type="PANTHER" id="PTHR48081">
    <property type="entry name" value="AB HYDROLASE SUPERFAMILY PROTEIN C4A8.06C"/>
    <property type="match status" value="1"/>
</dbReference>
<dbReference type="Pfam" id="PF07859">
    <property type="entry name" value="Abhydrolase_3"/>
    <property type="match status" value="1"/>
</dbReference>
<keyword evidence="1" id="KW-0378">Hydrolase</keyword>
<dbReference type="HOGENOM" id="CLU_042179_3_0_1"/>
<evidence type="ECO:0000313" key="4">
    <source>
        <dbReference type="EMBL" id="EFE38789.1"/>
    </source>
</evidence>
<organism evidence="4 5">
    <name type="scientific">Trichophyton verrucosum (strain HKI 0517)</name>
    <dbReference type="NCBI Taxonomy" id="663202"/>
    <lineage>
        <taxon>Eukaryota</taxon>
        <taxon>Fungi</taxon>
        <taxon>Dikarya</taxon>
        <taxon>Ascomycota</taxon>
        <taxon>Pezizomycotina</taxon>
        <taxon>Eurotiomycetes</taxon>
        <taxon>Eurotiomycetidae</taxon>
        <taxon>Onygenales</taxon>
        <taxon>Arthrodermataceae</taxon>
        <taxon>Trichophyton</taxon>
    </lineage>
</organism>
<dbReference type="SUPFAM" id="SSF53474">
    <property type="entry name" value="alpha/beta-Hydrolases"/>
    <property type="match status" value="1"/>
</dbReference>
<dbReference type="PANTHER" id="PTHR48081:SF31">
    <property type="entry name" value="STERYL ACETYL HYDROLASE MUG81-RELATED"/>
    <property type="match status" value="1"/>
</dbReference>
<dbReference type="RefSeq" id="XP_003019434.1">
    <property type="nucleotide sequence ID" value="XM_003019388.1"/>
</dbReference>
<accession>D4DH59</accession>
<evidence type="ECO:0000259" key="3">
    <source>
        <dbReference type="Pfam" id="PF07859"/>
    </source>
</evidence>
<protein>
    <submittedName>
        <fullName evidence="4">Lipase/thioesterase family protein</fullName>
    </submittedName>
</protein>
<dbReference type="Gene3D" id="3.40.50.1820">
    <property type="entry name" value="alpha/beta hydrolase"/>
    <property type="match status" value="1"/>
</dbReference>
<proteinExistence type="predicted"/>